<evidence type="ECO:0000313" key="2">
    <source>
        <dbReference type="Proteomes" id="UP000285120"/>
    </source>
</evidence>
<evidence type="ECO:0000313" key="1">
    <source>
        <dbReference type="EMBL" id="RKD76034.1"/>
    </source>
</evidence>
<comment type="caution">
    <text evidence="1">The sequence shown here is derived from an EMBL/GenBank/DDBJ whole genome shotgun (WGS) entry which is preliminary data.</text>
</comment>
<proteinExistence type="predicted"/>
<gene>
    <name evidence="1" type="ORF">ATL39_0246</name>
</gene>
<dbReference type="Proteomes" id="UP000285120">
    <property type="component" value="Unassembled WGS sequence"/>
</dbReference>
<protein>
    <submittedName>
        <fullName evidence="1">Uncharacterized protein</fullName>
    </submittedName>
</protein>
<dbReference type="EMBL" id="RAPK01000006">
    <property type="protein sequence ID" value="RKD76034.1"/>
    <property type="molecule type" value="Genomic_DNA"/>
</dbReference>
<accession>A0A419V7G2</accession>
<sequence>MDISLYKDVIKDERGNYYRAIAYRKKKLVLVHAFIDLSFDTVLEFTQSFQEKHREYEHQFLGKEPMDRLRHDYMFALENRDGMHLYSLEEVEEYYEIEFIDAIEFFRHTQAGRPAL</sequence>
<dbReference type="RefSeq" id="WP_120191455.1">
    <property type="nucleotide sequence ID" value="NZ_RAPK01000006.1"/>
</dbReference>
<name>A0A419V7G2_9BACL</name>
<organism evidence="1 2">
    <name type="scientific">Sinobaca qinghaiensis</name>
    <dbReference type="NCBI Taxonomy" id="342944"/>
    <lineage>
        <taxon>Bacteria</taxon>
        <taxon>Bacillati</taxon>
        <taxon>Bacillota</taxon>
        <taxon>Bacilli</taxon>
        <taxon>Bacillales</taxon>
        <taxon>Sporolactobacillaceae</taxon>
        <taxon>Sinobaca</taxon>
    </lineage>
</organism>
<dbReference type="AlphaFoldDB" id="A0A419V7G2"/>
<keyword evidence="2" id="KW-1185">Reference proteome</keyword>
<dbReference type="OrthoDB" id="2636416at2"/>
<reference evidence="1 2" key="1">
    <citation type="submission" date="2018-09" db="EMBL/GenBank/DDBJ databases">
        <title>Genomic Encyclopedia of Archaeal and Bacterial Type Strains, Phase II (KMG-II): from individual species to whole genera.</title>
        <authorList>
            <person name="Goeker M."/>
        </authorList>
    </citation>
    <scope>NUCLEOTIDE SEQUENCE [LARGE SCALE GENOMIC DNA]</scope>
    <source>
        <strain evidence="1 2">DSM 17008</strain>
    </source>
</reference>